<evidence type="ECO:0000313" key="2">
    <source>
        <dbReference type="EMBL" id="EER11297.1"/>
    </source>
</evidence>
<keyword evidence="3" id="KW-1185">Reference proteome</keyword>
<name>C5KW43_PERM5</name>
<proteinExistence type="predicted"/>
<organism evidence="3">
    <name type="scientific">Perkinsus marinus (strain ATCC 50983 / TXsc)</name>
    <dbReference type="NCBI Taxonomy" id="423536"/>
    <lineage>
        <taxon>Eukaryota</taxon>
        <taxon>Sar</taxon>
        <taxon>Alveolata</taxon>
        <taxon>Perkinsozoa</taxon>
        <taxon>Perkinsea</taxon>
        <taxon>Perkinsida</taxon>
        <taxon>Perkinsidae</taxon>
        <taxon>Perkinsus</taxon>
    </lineage>
</organism>
<evidence type="ECO:0000256" key="1">
    <source>
        <dbReference type="SAM" id="SignalP"/>
    </source>
</evidence>
<sequence>MTIITAILLLFTTTTSPFLLLSCYAAAATASSTTMEGHRHHPPSMRCSLGFVFSSGKGVKTKVVVGARIRMEHKVAHGGRTSSKKKSIKAAVYNAELTHVSIAEENSEEGLCRLQSYLNPPDRDRRHRRDSPHIKYPHNNDMVLEACEKYIVQLGYDREFKGDMHSDADWKNIHILESSTKKTEGDKALFAIYNVLLATDVATTTTSGRAQLAAVTWSNDVAKATLKATVSGRDMKLDKIVTNLPYLR</sequence>
<feature type="signal peptide" evidence="1">
    <location>
        <begin position="1"/>
        <end position="17"/>
    </location>
</feature>
<evidence type="ECO:0000313" key="3">
    <source>
        <dbReference type="Proteomes" id="UP000007800"/>
    </source>
</evidence>
<accession>C5KW43</accession>
<protein>
    <submittedName>
        <fullName evidence="2">Uncharacterized protein</fullName>
    </submittedName>
</protein>
<dbReference type="EMBL" id="GG676886">
    <property type="protein sequence ID" value="EER11297.1"/>
    <property type="molecule type" value="Genomic_DNA"/>
</dbReference>
<dbReference type="Proteomes" id="UP000007800">
    <property type="component" value="Unassembled WGS sequence"/>
</dbReference>
<dbReference type="GeneID" id="9057174"/>
<gene>
    <name evidence="2" type="ORF">Pmar_PMAR027052</name>
</gene>
<dbReference type="RefSeq" id="XP_002779502.1">
    <property type="nucleotide sequence ID" value="XM_002779456.1"/>
</dbReference>
<reference evidence="2 3" key="1">
    <citation type="submission" date="2008-07" db="EMBL/GenBank/DDBJ databases">
        <authorList>
            <person name="El-Sayed N."/>
            <person name="Caler E."/>
            <person name="Inman J."/>
            <person name="Amedeo P."/>
            <person name="Hass B."/>
            <person name="Wortman J."/>
        </authorList>
    </citation>
    <scope>NUCLEOTIDE SEQUENCE [LARGE SCALE GENOMIC DNA]</scope>
    <source>
        <strain evidence="3">ATCC 50983 / TXsc</strain>
    </source>
</reference>
<dbReference type="AlphaFoldDB" id="C5KW43"/>
<dbReference type="InParanoid" id="C5KW43"/>
<keyword evidence="1" id="KW-0732">Signal</keyword>
<feature type="chain" id="PRO_5002954389" evidence="1">
    <location>
        <begin position="18"/>
        <end position="248"/>
    </location>
</feature>